<keyword evidence="2" id="KW-1185">Reference proteome</keyword>
<dbReference type="AlphaFoldDB" id="A0A1H1SXJ6"/>
<dbReference type="PANTHER" id="PTHR38733">
    <property type="entry name" value="PROTEIN MCRC"/>
    <property type="match status" value="1"/>
</dbReference>
<sequence>MADGRGSTEAGESPADRLIINDLTPEAYWDRRPNDAEQSWLSEIAELSPESFVLNAQLQADHEPTIEPILSRDFDGWRANRYIGEVRHKGRTLEIRPRLGVETITGWISTILNVQVLPRSAAHSNDQSSVVTQLLAALWRASVLTAGQHALPRTGLKVSSHGLSVKGRIDVGATAHRRAAGHHDLASTRVVRSYDNAPASAVVLADRYFDQRLAGDRWRGARLHEQMAVLRSATGARPKSPTLHEIRTARYSPITVKWRRAAELSWRILHEDPLGVAADDESTHGVLIDVAELWELFVLHCVGLAADEPVRHGTNEQASGHLARSTVEPRRSMGRLYPDVLVGEDPITALLDAKYKRLGGVRGVDREDLYQLHAYSSTFEAPIAALAYPATSVDLPMDERNSPWQTSNGTLSFLTLPTEKDRCVEKLAQWFGRSDSSR</sequence>
<dbReference type="OrthoDB" id="5148566at2"/>
<name>A0A1H1SXJ6_9MICO</name>
<proteinExistence type="predicted"/>
<gene>
    <name evidence="1" type="ORF">SAMN04489834_1645</name>
</gene>
<dbReference type="Pfam" id="PF10117">
    <property type="entry name" value="McrBC"/>
    <property type="match status" value="1"/>
</dbReference>
<accession>A0A1H1SXJ6</accession>
<protein>
    <submittedName>
        <fullName evidence="1">5-methylcytosine-specific restriction enzyme subunit McrC</fullName>
    </submittedName>
</protein>
<evidence type="ECO:0000313" key="1">
    <source>
        <dbReference type="EMBL" id="SDS52725.1"/>
    </source>
</evidence>
<dbReference type="Proteomes" id="UP000181956">
    <property type="component" value="Chromosome I"/>
</dbReference>
<dbReference type="STRING" id="412690.SAMN04489834_1645"/>
<dbReference type="PANTHER" id="PTHR38733:SF1">
    <property type="entry name" value="TYPE IV METHYL-DIRECTED RESTRICTION ENZYME ECOKMCRBC"/>
    <property type="match status" value="1"/>
</dbReference>
<reference evidence="2" key="1">
    <citation type="submission" date="2016-10" db="EMBL/GenBank/DDBJ databases">
        <authorList>
            <person name="Varghese N."/>
            <person name="Submissions S."/>
        </authorList>
    </citation>
    <scope>NUCLEOTIDE SEQUENCE [LARGE SCALE GENOMIC DNA]</scope>
    <source>
        <strain evidence="2">DSM 21772</strain>
    </source>
</reference>
<organism evidence="1 2">
    <name type="scientific">Microterricola viridarii</name>
    <dbReference type="NCBI Taxonomy" id="412690"/>
    <lineage>
        <taxon>Bacteria</taxon>
        <taxon>Bacillati</taxon>
        <taxon>Actinomycetota</taxon>
        <taxon>Actinomycetes</taxon>
        <taxon>Micrococcales</taxon>
        <taxon>Microbacteriaceae</taxon>
        <taxon>Microterricola</taxon>
    </lineage>
</organism>
<evidence type="ECO:0000313" key="2">
    <source>
        <dbReference type="Proteomes" id="UP000181956"/>
    </source>
</evidence>
<dbReference type="EMBL" id="LT629742">
    <property type="protein sequence ID" value="SDS52725.1"/>
    <property type="molecule type" value="Genomic_DNA"/>
</dbReference>
<dbReference type="InterPro" id="IPR019292">
    <property type="entry name" value="McrC"/>
</dbReference>